<dbReference type="Gene3D" id="2.10.25.20">
    <property type="entry name" value="reovirus attachment protein sigma1, domain 1"/>
    <property type="match status" value="1"/>
</dbReference>
<dbReference type="AlphaFoldDB" id="A0A432MAL0"/>
<protein>
    <submittedName>
        <fullName evidence="2">Tail fiber protein</fullName>
    </submittedName>
</protein>
<name>A0A432MAL0_9GAMM</name>
<dbReference type="Proteomes" id="UP000274358">
    <property type="component" value="Unassembled WGS sequence"/>
</dbReference>
<evidence type="ECO:0000313" key="3">
    <source>
        <dbReference type="Proteomes" id="UP000274358"/>
    </source>
</evidence>
<proteinExistence type="predicted"/>
<feature type="region of interest" description="Disordered" evidence="1">
    <location>
        <begin position="292"/>
        <end position="319"/>
    </location>
</feature>
<comment type="caution">
    <text evidence="2">The sequence shown here is derived from an EMBL/GenBank/DDBJ whole genome shotgun (WGS) entry which is preliminary data.</text>
</comment>
<dbReference type="EMBL" id="RYYV01000002">
    <property type="protein sequence ID" value="RUL78802.1"/>
    <property type="molecule type" value="Genomic_DNA"/>
</dbReference>
<reference evidence="2 3" key="1">
    <citation type="submission" date="2018-12" db="EMBL/GenBank/DDBJ databases">
        <title>Dyella dinghuensis sp. nov. DHOA06 and Dyella choica sp. nov. 4M-K27, isolated from forest soil.</title>
        <authorList>
            <person name="Qiu L.-H."/>
            <person name="Gao Z.-H."/>
        </authorList>
    </citation>
    <scope>NUCLEOTIDE SEQUENCE [LARGE SCALE GENOMIC DNA]</scope>
    <source>
        <strain evidence="2 3">4M-K27</strain>
    </source>
</reference>
<dbReference type="CDD" id="cd22641">
    <property type="entry name" value="C24-like"/>
    <property type="match status" value="1"/>
</dbReference>
<dbReference type="SUPFAM" id="SSF88874">
    <property type="entry name" value="Receptor-binding domain of short tail fibre protein gp12"/>
    <property type="match status" value="1"/>
</dbReference>
<gene>
    <name evidence="2" type="ORF">EKH80_03040</name>
</gene>
<feature type="region of interest" description="Disordered" evidence="1">
    <location>
        <begin position="1"/>
        <end position="22"/>
    </location>
</feature>
<sequence length="338" mass="34122">MSEKKTPGHIGKPAAGKASSTPDIAALENALPNAMTANTSSGDNGGVVDPAVGARVASYAVTPVGPPTNALKEAFSAQKIPLQTDFSNLIDVADCGRKAVGLSPGQSGPGAGLQLDDATGLLSINDGFGLQVAGNKLEVNRGAGLTSGTDGSVAVATGSGVMINPQNQVCVDPNTVLPPGVIVMFSGTVIPQGWALCDGGGGRPDLRNRFILGGSGAEIGNAGGSALSGTGSSKSYNVGTNAVSAGKIDVTIAATVLTINQMPSHSHVLEVGWTNNGWDGWTVVNMANTHQKEQRLSTYSAGSSEPHTHNGSTASQGTHSHTINSLPAYYILAFIIKL</sequence>
<evidence type="ECO:0000313" key="2">
    <source>
        <dbReference type="EMBL" id="RUL78802.1"/>
    </source>
</evidence>
<feature type="compositionally biased region" description="Polar residues" evidence="1">
    <location>
        <begin position="296"/>
        <end position="319"/>
    </location>
</feature>
<keyword evidence="3" id="KW-1185">Reference proteome</keyword>
<accession>A0A432MAL0</accession>
<evidence type="ECO:0000256" key="1">
    <source>
        <dbReference type="SAM" id="MobiDB-lite"/>
    </source>
</evidence>
<organism evidence="2 3">
    <name type="scientific">Dyella choica</name>
    <dbReference type="NCBI Taxonomy" id="1927959"/>
    <lineage>
        <taxon>Bacteria</taxon>
        <taxon>Pseudomonadati</taxon>
        <taxon>Pseudomonadota</taxon>
        <taxon>Gammaproteobacteria</taxon>
        <taxon>Lysobacterales</taxon>
        <taxon>Rhodanobacteraceae</taxon>
        <taxon>Dyella</taxon>
    </lineage>
</organism>
<dbReference type="OrthoDB" id="6174642at2"/>
<dbReference type="RefSeq" id="WP_126683261.1">
    <property type="nucleotide sequence ID" value="NZ_RYYV01000002.1"/>
</dbReference>